<dbReference type="OrthoDB" id="3249793at2"/>
<sequence length="268" mass="29111">MSVMTRDWQDDQPYHRSGSGETVVLIHGFTSSWHLWKPVIEILEKDYDVLALSAPGHLGWLWPDGLEVSMDNAVALVEQRLGELGVGQAHVVGNSLGGAIALWMASRGTAATAVGLAPALGWVSGSIPVDRLFLASRKAVTEAMPQAAEILGSPELRQQILGVFMNRGDRVPLEEAVRMWEAVLAVDPIEDYLQVLHSFELPTLTTDQKAAIIWCGDDTLLPYDTCSQGWIDHAPYAAFSTLEGVGHSPMYDDPQRVSDAIIGAIRSA</sequence>
<dbReference type="Proteomes" id="UP000271573">
    <property type="component" value="Chromosome"/>
</dbReference>
<dbReference type="InterPro" id="IPR050266">
    <property type="entry name" value="AB_hydrolase_sf"/>
</dbReference>
<keyword evidence="3" id="KW-1185">Reference proteome</keyword>
<reference evidence="2 3" key="1">
    <citation type="submission" date="2018-11" db="EMBL/GenBank/DDBJ databases">
        <title>Complete genome sequence of Nocardioides baekrokdamisoli strain KCTC 39748.</title>
        <authorList>
            <person name="Kang S.W."/>
            <person name="Lee K.C."/>
            <person name="Kim K.K."/>
            <person name="Kim J.S."/>
            <person name="Kim D.S."/>
            <person name="Ko S.H."/>
            <person name="Yang S.H."/>
            <person name="Shin Y.K."/>
            <person name="Lee J.S."/>
        </authorList>
    </citation>
    <scope>NUCLEOTIDE SEQUENCE [LARGE SCALE GENOMIC DNA]</scope>
    <source>
        <strain evidence="2 3">KCTC 39748</strain>
    </source>
</reference>
<dbReference type="Gene3D" id="3.40.50.1820">
    <property type="entry name" value="alpha/beta hydrolase"/>
    <property type="match status" value="1"/>
</dbReference>
<dbReference type="EMBL" id="AP019307">
    <property type="protein sequence ID" value="BBH16335.1"/>
    <property type="molecule type" value="Genomic_DNA"/>
</dbReference>
<name>A0A3G9IJU6_9ACTN</name>
<accession>A0A3G9IJU6</accession>
<dbReference type="KEGG" id="nbe:Back2_06220"/>
<feature type="domain" description="AB hydrolase-1" evidence="1">
    <location>
        <begin position="23"/>
        <end position="260"/>
    </location>
</feature>
<dbReference type="Pfam" id="PF12697">
    <property type="entry name" value="Abhydrolase_6"/>
    <property type="match status" value="1"/>
</dbReference>
<evidence type="ECO:0000313" key="3">
    <source>
        <dbReference type="Proteomes" id="UP000271573"/>
    </source>
</evidence>
<evidence type="ECO:0000259" key="1">
    <source>
        <dbReference type="Pfam" id="PF12697"/>
    </source>
</evidence>
<proteinExistence type="predicted"/>
<dbReference type="AlphaFoldDB" id="A0A3G9IJU6"/>
<dbReference type="InterPro" id="IPR000073">
    <property type="entry name" value="AB_hydrolase_1"/>
</dbReference>
<dbReference type="PANTHER" id="PTHR43798:SF33">
    <property type="entry name" value="HYDROLASE, PUTATIVE (AFU_ORTHOLOGUE AFUA_2G14860)-RELATED"/>
    <property type="match status" value="1"/>
</dbReference>
<dbReference type="GO" id="GO:0016020">
    <property type="term" value="C:membrane"/>
    <property type="evidence" value="ECO:0007669"/>
    <property type="project" value="TreeGrafter"/>
</dbReference>
<dbReference type="GO" id="GO:0016787">
    <property type="term" value="F:hydrolase activity"/>
    <property type="evidence" value="ECO:0007669"/>
    <property type="project" value="UniProtKB-KW"/>
</dbReference>
<dbReference type="SUPFAM" id="SSF53474">
    <property type="entry name" value="alpha/beta-Hydrolases"/>
    <property type="match status" value="1"/>
</dbReference>
<gene>
    <name evidence="2" type="ORF">Back2_06220</name>
</gene>
<evidence type="ECO:0000313" key="2">
    <source>
        <dbReference type="EMBL" id="BBH16335.1"/>
    </source>
</evidence>
<keyword evidence="2" id="KW-0378">Hydrolase</keyword>
<organism evidence="2 3">
    <name type="scientific">Nocardioides baekrokdamisoli</name>
    <dbReference type="NCBI Taxonomy" id="1804624"/>
    <lineage>
        <taxon>Bacteria</taxon>
        <taxon>Bacillati</taxon>
        <taxon>Actinomycetota</taxon>
        <taxon>Actinomycetes</taxon>
        <taxon>Propionibacteriales</taxon>
        <taxon>Nocardioidaceae</taxon>
        <taxon>Nocardioides</taxon>
    </lineage>
</organism>
<dbReference type="InterPro" id="IPR029058">
    <property type="entry name" value="AB_hydrolase_fold"/>
</dbReference>
<protein>
    <submittedName>
        <fullName evidence="2">Hydrolase</fullName>
    </submittedName>
</protein>
<dbReference type="PANTHER" id="PTHR43798">
    <property type="entry name" value="MONOACYLGLYCEROL LIPASE"/>
    <property type="match status" value="1"/>
</dbReference>